<dbReference type="EMBL" id="AHKF01000015">
    <property type="protein sequence ID" value="EIA09500.1"/>
    <property type="molecule type" value="Genomic_DNA"/>
</dbReference>
<gene>
    <name evidence="1" type="ORF">HJ01_01406</name>
</gene>
<dbReference type="AlphaFoldDB" id="H7FQE6"/>
<protein>
    <submittedName>
        <fullName evidence="1">Uncharacterized protein</fullName>
    </submittedName>
</protein>
<name>H7FQE6_FLAFP</name>
<reference evidence="1 2" key="1">
    <citation type="journal article" date="2014" name="Acta Crystallogr. D">
        <title>Structure-based characterization and antifreeze properties of a hyperactive ice-binding protein from the Antarctic bacterium Flavobacterium frigoris PS1.</title>
        <authorList>
            <person name="Do H."/>
            <person name="Kim S.J."/>
            <person name="Kim H.J."/>
            <person name="Lee J.H."/>
        </authorList>
    </citation>
    <scope>NUCLEOTIDE SEQUENCE [LARGE SCALE GENOMIC DNA]</scope>
    <source>
        <strain evidence="1 2">PS1</strain>
    </source>
</reference>
<proteinExistence type="predicted"/>
<evidence type="ECO:0000313" key="1">
    <source>
        <dbReference type="EMBL" id="EIA09500.1"/>
    </source>
</evidence>
<sequence>MLFLSVAAITSCSFEKDKSKKNPFENFSNGFSFLEHFFY</sequence>
<keyword evidence="2" id="KW-1185">Reference proteome</keyword>
<dbReference type="Proteomes" id="UP000005566">
    <property type="component" value="Unassembled WGS sequence"/>
</dbReference>
<accession>H7FQE6</accession>
<dbReference type="PATRIC" id="fig|1086011.3.peg.1379"/>
<organism evidence="1 2">
    <name type="scientific">Flavobacterium frigoris (strain PS1)</name>
    <dbReference type="NCBI Taxonomy" id="1086011"/>
    <lineage>
        <taxon>Bacteria</taxon>
        <taxon>Pseudomonadati</taxon>
        <taxon>Bacteroidota</taxon>
        <taxon>Flavobacteriia</taxon>
        <taxon>Flavobacteriales</taxon>
        <taxon>Flavobacteriaceae</taxon>
        <taxon>Flavobacterium</taxon>
    </lineage>
</organism>
<comment type="caution">
    <text evidence="1">The sequence shown here is derived from an EMBL/GenBank/DDBJ whole genome shotgun (WGS) entry which is preliminary data.</text>
</comment>
<evidence type="ECO:0000313" key="2">
    <source>
        <dbReference type="Proteomes" id="UP000005566"/>
    </source>
</evidence>